<dbReference type="InterPro" id="IPR052902">
    <property type="entry name" value="ABC-2_transporter"/>
</dbReference>
<feature type="transmembrane region" description="Helical" evidence="5">
    <location>
        <begin position="172"/>
        <end position="197"/>
    </location>
</feature>
<gene>
    <name evidence="7" type="ORF">HUK84_01190</name>
</gene>
<dbReference type="GO" id="GO:0140359">
    <property type="term" value="F:ABC-type transporter activity"/>
    <property type="evidence" value="ECO:0007669"/>
    <property type="project" value="InterPro"/>
</dbReference>
<name>A0A7Y7M5R6_9PROT</name>
<evidence type="ECO:0000256" key="1">
    <source>
        <dbReference type="ARBA" id="ARBA00004141"/>
    </source>
</evidence>
<feature type="transmembrane region" description="Helical" evidence="5">
    <location>
        <begin position="21"/>
        <end position="41"/>
    </location>
</feature>
<dbReference type="RefSeq" id="WP_176638571.1">
    <property type="nucleotide sequence ID" value="NZ_JABXXP010000004.1"/>
</dbReference>
<sequence>MSDLFLRLLRNELTIMLSNRAVIFWSLVFPVFLLTVMLFAFGSKGGLGNVPIEIVDHDHSPASARYIDTVPLVFSSGDVTITERRLSDDQAKAPTAASNVRVEVPKGFGQAAPDQPARVVVSYSFGAPIAVRTVAHAIGNFSMVFDTTRTRPNRVVDVAYTNAGGKNVEISYAQYILTGVLVMVMMSTGIMTTSVALAALRETQTIKVYACMPLPRTVFLASFLAARAIIAIASAVALLLAGHFLYGVPFKATPAGISEAALLIVLGTTMFLALGLALGARTSSIGGATMIGNLVYFPLMFLGDLTIPLKDFPTLAGKALSILPVHGVVSALRECLFTGSPPEADLMKIIVIFGWTALFFAVSIRLFRWSQPAS</sequence>
<feature type="domain" description="ABC transmembrane type-2" evidence="6">
    <location>
        <begin position="119"/>
        <end position="370"/>
    </location>
</feature>
<evidence type="ECO:0000256" key="3">
    <source>
        <dbReference type="ARBA" id="ARBA00022989"/>
    </source>
</evidence>
<comment type="subcellular location">
    <subcellularLocation>
        <location evidence="1">Membrane</location>
        <topology evidence="1">Multi-pass membrane protein</topology>
    </subcellularLocation>
</comment>
<reference evidence="7 8" key="1">
    <citation type="submission" date="2020-06" db="EMBL/GenBank/DDBJ databases">
        <title>Description of novel acetic acid bacteria.</title>
        <authorList>
            <person name="Sombolestani A."/>
        </authorList>
    </citation>
    <scope>NUCLEOTIDE SEQUENCE [LARGE SCALE GENOMIC DNA]</scope>
    <source>
        <strain evidence="7 8">LMG 31431</strain>
    </source>
</reference>
<dbReference type="EMBL" id="JABXXP010000004">
    <property type="protein sequence ID" value="NVN09773.1"/>
    <property type="molecule type" value="Genomic_DNA"/>
</dbReference>
<comment type="caution">
    <text evidence="7">The sequence shown here is derived from an EMBL/GenBank/DDBJ whole genome shotgun (WGS) entry which is preliminary data.</text>
</comment>
<dbReference type="AlphaFoldDB" id="A0A7Y7M5R6"/>
<proteinExistence type="predicted"/>
<dbReference type="PROSITE" id="PS51012">
    <property type="entry name" value="ABC_TM2"/>
    <property type="match status" value="1"/>
</dbReference>
<keyword evidence="4 5" id="KW-0472">Membrane</keyword>
<dbReference type="Pfam" id="PF12698">
    <property type="entry name" value="ABC2_membrane_3"/>
    <property type="match status" value="1"/>
</dbReference>
<keyword evidence="2 5" id="KW-0812">Transmembrane</keyword>
<keyword evidence="3 5" id="KW-1133">Transmembrane helix</keyword>
<dbReference type="InterPro" id="IPR047817">
    <property type="entry name" value="ABC2_TM_bact-type"/>
</dbReference>
<feature type="transmembrane region" description="Helical" evidence="5">
    <location>
        <begin position="260"/>
        <end position="278"/>
    </location>
</feature>
<evidence type="ECO:0000313" key="7">
    <source>
        <dbReference type="EMBL" id="NVN09773.1"/>
    </source>
</evidence>
<dbReference type="PANTHER" id="PTHR43027">
    <property type="entry name" value="DOXORUBICIN RESISTANCE ABC TRANSPORTER PERMEASE PROTEIN DRRC-RELATED"/>
    <property type="match status" value="1"/>
</dbReference>
<feature type="transmembrane region" description="Helical" evidence="5">
    <location>
        <begin position="346"/>
        <end position="367"/>
    </location>
</feature>
<dbReference type="PANTHER" id="PTHR43027:SF2">
    <property type="entry name" value="TRANSPORT PERMEASE PROTEIN"/>
    <property type="match status" value="1"/>
</dbReference>
<organism evidence="7 8">
    <name type="scientific">Nguyenibacter vanlangensis</name>
    <dbReference type="NCBI Taxonomy" id="1216886"/>
    <lineage>
        <taxon>Bacteria</taxon>
        <taxon>Pseudomonadati</taxon>
        <taxon>Pseudomonadota</taxon>
        <taxon>Alphaproteobacteria</taxon>
        <taxon>Acetobacterales</taxon>
        <taxon>Acetobacteraceae</taxon>
        <taxon>Nguyenibacter</taxon>
    </lineage>
</organism>
<accession>A0A7Y7M5R6</accession>
<evidence type="ECO:0000313" key="8">
    <source>
        <dbReference type="Proteomes" id="UP000534870"/>
    </source>
</evidence>
<evidence type="ECO:0000256" key="2">
    <source>
        <dbReference type="ARBA" id="ARBA00022692"/>
    </source>
</evidence>
<dbReference type="Proteomes" id="UP000534870">
    <property type="component" value="Unassembled WGS sequence"/>
</dbReference>
<evidence type="ECO:0000256" key="5">
    <source>
        <dbReference type="SAM" id="Phobius"/>
    </source>
</evidence>
<feature type="transmembrane region" description="Helical" evidence="5">
    <location>
        <begin position="218"/>
        <end position="240"/>
    </location>
</feature>
<evidence type="ECO:0000259" key="6">
    <source>
        <dbReference type="PROSITE" id="PS51012"/>
    </source>
</evidence>
<dbReference type="InterPro" id="IPR013525">
    <property type="entry name" value="ABC2_TM"/>
</dbReference>
<dbReference type="GO" id="GO:0016020">
    <property type="term" value="C:membrane"/>
    <property type="evidence" value="ECO:0007669"/>
    <property type="project" value="UniProtKB-SubCell"/>
</dbReference>
<protein>
    <submittedName>
        <fullName evidence="7">ABC transporter permease</fullName>
    </submittedName>
</protein>
<feature type="transmembrane region" description="Helical" evidence="5">
    <location>
        <begin position="285"/>
        <end position="303"/>
    </location>
</feature>
<evidence type="ECO:0000256" key="4">
    <source>
        <dbReference type="ARBA" id="ARBA00023136"/>
    </source>
</evidence>